<dbReference type="Pfam" id="PF07875">
    <property type="entry name" value="Coat_F"/>
    <property type="match status" value="1"/>
</dbReference>
<proteinExistence type="predicted"/>
<evidence type="ECO:0000313" key="3">
    <source>
        <dbReference type="Proteomes" id="UP000187074"/>
    </source>
</evidence>
<dbReference type="OrthoDB" id="2382401at2"/>
<dbReference type="AlphaFoldDB" id="A0A1R1AWR7"/>
<keyword evidence="2" id="KW-0167">Capsid protein</keyword>
<accession>A0A1R1AWR7</accession>
<gene>
    <name evidence="2" type="ORF">BK123_21955</name>
</gene>
<evidence type="ECO:0000256" key="1">
    <source>
        <dbReference type="SAM" id="MobiDB-lite"/>
    </source>
</evidence>
<dbReference type="RefSeq" id="WP_076324519.1">
    <property type="nucleotide sequence ID" value="NZ_MRTF01000008.1"/>
</dbReference>
<protein>
    <submittedName>
        <fullName evidence="2">Spore coat protein</fullName>
    </submittedName>
</protein>
<dbReference type="InterPro" id="IPR012851">
    <property type="entry name" value="Spore_coat_CotF-like"/>
</dbReference>
<reference evidence="2 3" key="1">
    <citation type="submission" date="2016-11" db="EMBL/GenBank/DDBJ databases">
        <title>Paenibacillus species isolates.</title>
        <authorList>
            <person name="Beno S.M."/>
        </authorList>
    </citation>
    <scope>NUCLEOTIDE SEQUENCE [LARGE SCALE GENOMIC DNA]</scope>
    <source>
        <strain evidence="2 3">FSL F4-0100</strain>
    </source>
</reference>
<comment type="caution">
    <text evidence="2">The sequence shown here is derived from an EMBL/GenBank/DDBJ whole genome shotgun (WGS) entry which is preliminary data.</text>
</comment>
<keyword evidence="2" id="KW-0946">Virion</keyword>
<sequence length="131" mass="14799">MITPNGSSYLPEEDMLSPILGELKRVVREYTTATTEASCPDVRQMFTDLTADTLKLQGEFFNMMKQQNMYTAPRHALKYDVDKQYKQAQQSQQKTRETINQKTSGMGAYAHHPNVAPHTTNVAPTSNNVTQ</sequence>
<feature type="compositionally biased region" description="Polar residues" evidence="1">
    <location>
        <begin position="117"/>
        <end position="131"/>
    </location>
</feature>
<evidence type="ECO:0000313" key="2">
    <source>
        <dbReference type="EMBL" id="OME89978.1"/>
    </source>
</evidence>
<dbReference type="EMBL" id="MRTF01000008">
    <property type="protein sequence ID" value="OME89978.1"/>
    <property type="molecule type" value="Genomic_DNA"/>
</dbReference>
<dbReference type="STRING" id="1401.BK123_21955"/>
<organism evidence="2 3">
    <name type="scientific">Paenibacillus lautus</name>
    <name type="common">Bacillus lautus</name>
    <dbReference type="NCBI Taxonomy" id="1401"/>
    <lineage>
        <taxon>Bacteria</taxon>
        <taxon>Bacillati</taxon>
        <taxon>Bacillota</taxon>
        <taxon>Bacilli</taxon>
        <taxon>Bacillales</taxon>
        <taxon>Paenibacillaceae</taxon>
        <taxon>Paenibacillus</taxon>
    </lineage>
</organism>
<dbReference type="Gene3D" id="1.20.1260.10">
    <property type="match status" value="1"/>
</dbReference>
<dbReference type="InterPro" id="IPR012347">
    <property type="entry name" value="Ferritin-like"/>
</dbReference>
<dbReference type="Proteomes" id="UP000187074">
    <property type="component" value="Unassembled WGS sequence"/>
</dbReference>
<feature type="region of interest" description="Disordered" evidence="1">
    <location>
        <begin position="88"/>
        <end position="131"/>
    </location>
</feature>
<name>A0A1R1AWR7_PAELA</name>